<evidence type="ECO:0000313" key="14">
    <source>
        <dbReference type="Proteomes" id="UP000003244"/>
    </source>
</evidence>
<dbReference type="InterPro" id="IPR036264">
    <property type="entry name" value="Bact_exopeptidase_dim_dom"/>
</dbReference>
<comment type="cofactor">
    <cofactor evidence="9 11">
        <name>Zn(2+)</name>
        <dbReference type="ChEBI" id="CHEBI:29105"/>
    </cofactor>
    <text evidence="9 11">Binds 2 Zn(2+) ions per subunit.</text>
</comment>
<comment type="subcellular location">
    <subcellularLocation>
        <location evidence="9">Cytoplasm</location>
    </subcellularLocation>
</comment>
<keyword evidence="4 9" id="KW-0645">Protease</keyword>
<dbReference type="RefSeq" id="WP_007787907.1">
    <property type="nucleotide sequence ID" value="NZ_ADGQ01000002.1"/>
</dbReference>
<dbReference type="HAMAP" id="MF_00550">
    <property type="entry name" value="Aminopeptidase_M20"/>
    <property type="match status" value="1"/>
</dbReference>
<dbReference type="GO" id="GO:0043171">
    <property type="term" value="P:peptide catabolic process"/>
    <property type="evidence" value="ECO:0007669"/>
    <property type="project" value="UniProtKB-UniRule"/>
</dbReference>
<dbReference type="Pfam" id="PF01546">
    <property type="entry name" value="Peptidase_M20"/>
    <property type="match status" value="1"/>
</dbReference>
<evidence type="ECO:0000256" key="10">
    <source>
        <dbReference type="PIRSR" id="PIRSR037215-1"/>
    </source>
</evidence>
<dbReference type="NCBIfam" id="TIGR01882">
    <property type="entry name" value="peptidase-T"/>
    <property type="match status" value="1"/>
</dbReference>
<keyword evidence="5 9" id="KW-0479">Metal-binding</keyword>
<evidence type="ECO:0000256" key="2">
    <source>
        <dbReference type="ARBA" id="ARBA00009692"/>
    </source>
</evidence>
<dbReference type="InterPro" id="IPR010161">
    <property type="entry name" value="Peptidase_M20B"/>
</dbReference>
<dbReference type="Gene3D" id="3.40.630.10">
    <property type="entry name" value="Zn peptidases"/>
    <property type="match status" value="1"/>
</dbReference>
<dbReference type="EC" id="3.4.11.4" evidence="9"/>
<feature type="binding site" evidence="9 11">
    <location>
        <position position="141"/>
    </location>
    <ligand>
        <name>Zn(2+)</name>
        <dbReference type="ChEBI" id="CHEBI:29105"/>
        <label>2</label>
    </ligand>
</feature>
<comment type="function">
    <text evidence="9">Cleaves the N-terminal amino acid of tripeptides.</text>
</comment>
<keyword evidence="14" id="KW-1185">Reference proteome</keyword>
<dbReference type="SUPFAM" id="SSF55031">
    <property type="entry name" value="Bacterial exopeptidase dimerisation domain"/>
    <property type="match status" value="1"/>
</dbReference>
<evidence type="ECO:0000256" key="4">
    <source>
        <dbReference type="ARBA" id="ARBA00022670"/>
    </source>
</evidence>
<feature type="binding site" evidence="9 11">
    <location>
        <position position="176"/>
    </location>
    <ligand>
        <name>Zn(2+)</name>
        <dbReference type="ChEBI" id="CHEBI:29105"/>
        <label>2</label>
    </ligand>
</feature>
<feature type="active site" description="Proton acceptor" evidence="9 10">
    <location>
        <position position="175"/>
    </location>
</feature>
<feature type="binding site" evidence="9 11">
    <location>
        <position position="379"/>
    </location>
    <ligand>
        <name>Zn(2+)</name>
        <dbReference type="ChEBI" id="CHEBI:29105"/>
        <label>2</label>
    </ligand>
</feature>
<evidence type="ECO:0000256" key="7">
    <source>
        <dbReference type="ARBA" id="ARBA00022833"/>
    </source>
</evidence>
<gene>
    <name evidence="9 13" type="primary">pepT</name>
    <name evidence="13" type="ORF">HMPREF0634_0734</name>
</gene>
<evidence type="ECO:0000313" key="13">
    <source>
        <dbReference type="EMBL" id="EFM65400.1"/>
    </source>
</evidence>
<accession>E0E0Y3</accession>
<evidence type="ECO:0000256" key="11">
    <source>
        <dbReference type="PIRSR" id="PIRSR037215-2"/>
    </source>
</evidence>
<dbReference type="OrthoDB" id="9804934at2"/>
<keyword evidence="7 9" id="KW-0862">Zinc</keyword>
<evidence type="ECO:0000256" key="3">
    <source>
        <dbReference type="ARBA" id="ARBA00022438"/>
    </source>
</evidence>
<proteinExistence type="inferred from homology"/>
<dbReference type="PROSITE" id="PS00759">
    <property type="entry name" value="ARGE_DAPE_CPG2_2"/>
    <property type="match status" value="1"/>
</dbReference>
<name>E0E0Y3_9FIRM</name>
<keyword evidence="6 9" id="KW-0378">Hydrolase</keyword>
<keyword evidence="9" id="KW-0963">Cytoplasm</keyword>
<organism evidence="13 14">
    <name type="scientific">Peptostreptococcus stomatis DSM 17678</name>
    <dbReference type="NCBI Taxonomy" id="596315"/>
    <lineage>
        <taxon>Bacteria</taxon>
        <taxon>Bacillati</taxon>
        <taxon>Bacillota</taxon>
        <taxon>Clostridia</taxon>
        <taxon>Peptostreptococcales</taxon>
        <taxon>Peptostreptococcaceae</taxon>
        <taxon>Peptostreptococcus</taxon>
    </lineage>
</organism>
<dbReference type="PANTHER" id="PTHR42994">
    <property type="entry name" value="PEPTIDASE T"/>
    <property type="match status" value="1"/>
</dbReference>
<dbReference type="Gene3D" id="3.30.70.360">
    <property type="match status" value="1"/>
</dbReference>
<dbReference type="NCBIfam" id="NF009920">
    <property type="entry name" value="PRK13381.1"/>
    <property type="match status" value="1"/>
</dbReference>
<evidence type="ECO:0000259" key="12">
    <source>
        <dbReference type="Pfam" id="PF07687"/>
    </source>
</evidence>
<evidence type="ECO:0000256" key="8">
    <source>
        <dbReference type="ARBA" id="ARBA00023049"/>
    </source>
</evidence>
<feature type="binding site" evidence="9 11">
    <location>
        <position position="78"/>
    </location>
    <ligand>
        <name>Zn(2+)</name>
        <dbReference type="ChEBI" id="CHEBI:29105"/>
        <label>1</label>
    </ligand>
</feature>
<feature type="domain" description="Peptidase M20 dimerisation" evidence="12">
    <location>
        <begin position="207"/>
        <end position="306"/>
    </location>
</feature>
<dbReference type="Pfam" id="PF07687">
    <property type="entry name" value="M20_dimer"/>
    <property type="match status" value="1"/>
</dbReference>
<dbReference type="CDD" id="cd03892">
    <property type="entry name" value="M20_peptT"/>
    <property type="match status" value="1"/>
</dbReference>
<dbReference type="InterPro" id="IPR011650">
    <property type="entry name" value="Peptidase_M20_dimer"/>
</dbReference>
<dbReference type="GO" id="GO:0045148">
    <property type="term" value="F:tripeptide aminopeptidase activity"/>
    <property type="evidence" value="ECO:0007669"/>
    <property type="project" value="UniProtKB-UniRule"/>
</dbReference>
<dbReference type="AlphaFoldDB" id="E0E0Y3"/>
<sequence>MRKKVLGRFLKYISIDTQSDPESKTSPSTSKQFDLARILVAELEEMGLEDISLDERCYVMAKLPANEDDLVAIGFIAHMDTSPDMSGKDVKPRFIENYDGGDIILNEEKGIVTSLKDYPEIGDFKGQTIIVTDGNTLLGADDKAGIAEIMTGLEYLVENPHIRHGDIMVAFTPDEEIGCGADYFDVEKFGAKYAYTFDGGQLGELEYENFNAASAVVKIQGRNVHPGSAKGKMVNSIYIAGQVMEAFPENKRPETTEGYEGFFHLNDIKGSTEETVLNYIIRDHDRDKFEEMKDFFETRISNLSKEHGGRISLTIEDSYYNMREVIEDHMEVVDIAVKAMENLDIEPRIIPIRGGTDGSRLSFMGLPCPNLFAGGINFHGRNEMISVEALEAGANLLVEIAKEWAAK</sequence>
<feature type="binding site" evidence="9 11">
    <location>
        <position position="198"/>
    </location>
    <ligand>
        <name>Zn(2+)</name>
        <dbReference type="ChEBI" id="CHEBI:29105"/>
        <label>1</label>
    </ligand>
</feature>
<dbReference type="Proteomes" id="UP000003244">
    <property type="component" value="Unassembled WGS sequence"/>
</dbReference>
<dbReference type="EMBL" id="ADGQ01000002">
    <property type="protein sequence ID" value="EFM65400.1"/>
    <property type="molecule type" value="Genomic_DNA"/>
</dbReference>
<dbReference type="PROSITE" id="PS00758">
    <property type="entry name" value="ARGE_DAPE_CPG2_1"/>
    <property type="match status" value="1"/>
</dbReference>
<comment type="caution">
    <text evidence="13">The sequence shown here is derived from an EMBL/GenBank/DDBJ whole genome shotgun (WGS) entry which is preliminary data.</text>
</comment>
<dbReference type="PANTHER" id="PTHR42994:SF1">
    <property type="entry name" value="PEPTIDASE T"/>
    <property type="match status" value="1"/>
</dbReference>
<dbReference type="SUPFAM" id="SSF53187">
    <property type="entry name" value="Zn-dependent exopeptidases"/>
    <property type="match status" value="1"/>
</dbReference>
<dbReference type="STRING" id="596315.HMPREF0634_0734"/>
<evidence type="ECO:0000256" key="1">
    <source>
        <dbReference type="ARBA" id="ARBA00000870"/>
    </source>
</evidence>
<evidence type="ECO:0000256" key="5">
    <source>
        <dbReference type="ARBA" id="ARBA00022723"/>
    </source>
</evidence>
<dbReference type="PIRSF" id="PIRSF037215">
    <property type="entry name" value="Peptidase_M20B"/>
    <property type="match status" value="1"/>
</dbReference>
<comment type="catalytic activity">
    <reaction evidence="1 9">
        <text>Release of the N-terminal residue from a tripeptide.</text>
        <dbReference type="EC" id="3.4.11.4"/>
    </reaction>
</comment>
<dbReference type="InterPro" id="IPR002933">
    <property type="entry name" value="Peptidase_M20"/>
</dbReference>
<evidence type="ECO:0000256" key="6">
    <source>
        <dbReference type="ARBA" id="ARBA00022801"/>
    </source>
</evidence>
<dbReference type="GeneID" id="84799805"/>
<feature type="active site" evidence="9 10">
    <location>
        <position position="80"/>
    </location>
</feature>
<protein>
    <recommendedName>
        <fullName evidence="9">Peptidase T</fullName>
        <ecNumber evidence="9">3.4.11.4</ecNumber>
    </recommendedName>
    <alternativeName>
        <fullName evidence="9">Aminotripeptidase</fullName>
        <shortName evidence="9">Tripeptidase</shortName>
    </alternativeName>
    <alternativeName>
        <fullName evidence="9">Tripeptide aminopeptidase</fullName>
    </alternativeName>
</protein>
<dbReference type="eggNOG" id="COG2195">
    <property type="taxonomic scope" value="Bacteria"/>
</dbReference>
<evidence type="ECO:0000256" key="9">
    <source>
        <dbReference type="HAMAP-Rule" id="MF_00550"/>
    </source>
</evidence>
<dbReference type="MEROPS" id="M20.003"/>
<keyword evidence="8 9" id="KW-0482">Metalloprotease</keyword>
<comment type="similarity">
    <text evidence="2 9">Belongs to the peptidase M20B family.</text>
</comment>
<dbReference type="GO" id="GO:0005829">
    <property type="term" value="C:cytosol"/>
    <property type="evidence" value="ECO:0007669"/>
    <property type="project" value="TreeGrafter"/>
</dbReference>
<reference evidence="13 14" key="1">
    <citation type="submission" date="2010-08" db="EMBL/GenBank/DDBJ databases">
        <authorList>
            <person name="Harkins D.M."/>
            <person name="Madupu R."/>
            <person name="Durkin A.S."/>
            <person name="Torralba M."/>
            <person name="Methe B."/>
            <person name="Sutton G.G."/>
            <person name="Nelson K.E."/>
        </authorList>
    </citation>
    <scope>NUCLEOTIDE SEQUENCE [LARGE SCALE GENOMIC DNA]</scope>
    <source>
        <strain evidence="13 14">DSM 17678</strain>
    </source>
</reference>
<keyword evidence="3 9" id="KW-0031">Aminopeptidase</keyword>
<dbReference type="NCBIfam" id="NF003976">
    <property type="entry name" value="PRK05469.1"/>
    <property type="match status" value="1"/>
</dbReference>
<dbReference type="GO" id="GO:0008237">
    <property type="term" value="F:metallopeptidase activity"/>
    <property type="evidence" value="ECO:0007669"/>
    <property type="project" value="UniProtKB-KW"/>
</dbReference>
<dbReference type="InterPro" id="IPR001261">
    <property type="entry name" value="ArgE/DapE_CS"/>
</dbReference>
<feature type="binding site" evidence="9 11">
    <location>
        <position position="141"/>
    </location>
    <ligand>
        <name>Zn(2+)</name>
        <dbReference type="ChEBI" id="CHEBI:29105"/>
        <label>1</label>
    </ligand>
</feature>
<dbReference type="GO" id="GO:0006508">
    <property type="term" value="P:proteolysis"/>
    <property type="evidence" value="ECO:0007669"/>
    <property type="project" value="UniProtKB-UniRule"/>
</dbReference>
<dbReference type="GO" id="GO:0008270">
    <property type="term" value="F:zinc ion binding"/>
    <property type="evidence" value="ECO:0007669"/>
    <property type="project" value="UniProtKB-UniRule"/>
</dbReference>